<name>A0ACB7TFF7_HYAAI</name>
<protein>
    <submittedName>
        <fullName evidence="1">Uncharacterized protein</fullName>
    </submittedName>
</protein>
<comment type="caution">
    <text evidence="1">The sequence shown here is derived from an EMBL/GenBank/DDBJ whole genome shotgun (WGS) entry which is preliminary data.</text>
</comment>
<organism evidence="1 2">
    <name type="scientific">Hyalomma asiaticum</name>
    <name type="common">Tick</name>
    <dbReference type="NCBI Taxonomy" id="266040"/>
    <lineage>
        <taxon>Eukaryota</taxon>
        <taxon>Metazoa</taxon>
        <taxon>Ecdysozoa</taxon>
        <taxon>Arthropoda</taxon>
        <taxon>Chelicerata</taxon>
        <taxon>Arachnida</taxon>
        <taxon>Acari</taxon>
        <taxon>Parasitiformes</taxon>
        <taxon>Ixodida</taxon>
        <taxon>Ixodoidea</taxon>
        <taxon>Ixodidae</taxon>
        <taxon>Hyalomminae</taxon>
        <taxon>Hyalomma</taxon>
    </lineage>
</organism>
<evidence type="ECO:0000313" key="2">
    <source>
        <dbReference type="Proteomes" id="UP000821845"/>
    </source>
</evidence>
<accession>A0ACB7TFF7</accession>
<sequence>MAKVESWWFKDYAVDIYVYMRHLECQQMTYKGRSPQLHYRKQLVDLISAVCNYMGFCHATRHLSVYLLDYYMDNETVSPMHVEPLALGCLSVAVKVEEADSSPNLISEISQLLEYAYHKKDIINAELAVLEFFQWKIRVTEGEVSRNRRSSLLDEIPSLRHTIYADVTLWTTTGSDGQIEETLQRAADVVVRHALQAGLKCSENKSEILLIRPPDRRRIKHPPLPTIRVCVNGTPIPQVSHMRTLGLYVQSSSHNTVAIERLTLAVTQTTRLISRVSARKQGMKEKELLQLIHAFVISRLTYALPYLRLLSSEKERINRLIRKVYKTALGLTHSTSTSHLLSLDLHNTLDEAKERSYARNRAVPVWPEEIYQDWSSVGLPYYYDPYIMAAQYTESRREERRAALWPIHTRHYEF</sequence>
<dbReference type="Proteomes" id="UP000821845">
    <property type="component" value="Chromosome 1"/>
</dbReference>
<reference evidence="1" key="1">
    <citation type="submission" date="2020-05" db="EMBL/GenBank/DDBJ databases">
        <title>Large-scale comparative analyses of tick genomes elucidate their genetic diversity and vector capacities.</title>
        <authorList>
            <person name="Jia N."/>
            <person name="Wang J."/>
            <person name="Shi W."/>
            <person name="Du L."/>
            <person name="Sun Y."/>
            <person name="Zhan W."/>
            <person name="Jiang J."/>
            <person name="Wang Q."/>
            <person name="Zhang B."/>
            <person name="Ji P."/>
            <person name="Sakyi L.B."/>
            <person name="Cui X."/>
            <person name="Yuan T."/>
            <person name="Jiang B."/>
            <person name="Yang W."/>
            <person name="Lam T.T.-Y."/>
            <person name="Chang Q."/>
            <person name="Ding S."/>
            <person name="Wang X."/>
            <person name="Zhu J."/>
            <person name="Ruan X."/>
            <person name="Zhao L."/>
            <person name="Wei J."/>
            <person name="Que T."/>
            <person name="Du C."/>
            <person name="Cheng J."/>
            <person name="Dai P."/>
            <person name="Han X."/>
            <person name="Huang E."/>
            <person name="Gao Y."/>
            <person name="Liu J."/>
            <person name="Shao H."/>
            <person name="Ye R."/>
            <person name="Li L."/>
            <person name="Wei W."/>
            <person name="Wang X."/>
            <person name="Wang C."/>
            <person name="Yang T."/>
            <person name="Huo Q."/>
            <person name="Li W."/>
            <person name="Guo W."/>
            <person name="Chen H."/>
            <person name="Zhou L."/>
            <person name="Ni X."/>
            <person name="Tian J."/>
            <person name="Zhou Y."/>
            <person name="Sheng Y."/>
            <person name="Liu T."/>
            <person name="Pan Y."/>
            <person name="Xia L."/>
            <person name="Li J."/>
            <person name="Zhao F."/>
            <person name="Cao W."/>
        </authorList>
    </citation>
    <scope>NUCLEOTIDE SEQUENCE</scope>
    <source>
        <strain evidence="1">Hyas-2018</strain>
    </source>
</reference>
<evidence type="ECO:0000313" key="1">
    <source>
        <dbReference type="EMBL" id="KAH6945808.1"/>
    </source>
</evidence>
<dbReference type="EMBL" id="CM023481">
    <property type="protein sequence ID" value="KAH6945808.1"/>
    <property type="molecule type" value="Genomic_DNA"/>
</dbReference>
<proteinExistence type="predicted"/>
<keyword evidence="2" id="KW-1185">Reference proteome</keyword>
<gene>
    <name evidence="1" type="ORF">HPB50_010018</name>
</gene>